<dbReference type="SMART" id="SM01115">
    <property type="entry name" value="cwf21"/>
    <property type="match status" value="1"/>
</dbReference>
<feature type="domain" description="CWF21" evidence="8">
    <location>
        <begin position="54"/>
        <end position="99"/>
    </location>
</feature>
<evidence type="ECO:0000313" key="9">
    <source>
        <dbReference type="EMBL" id="TGO48112.1"/>
    </source>
</evidence>
<reference evidence="9 10" key="1">
    <citation type="submission" date="2017-12" db="EMBL/GenBank/DDBJ databases">
        <title>Comparative genomics of Botrytis spp.</title>
        <authorList>
            <person name="Valero-Jimenez C.A."/>
            <person name="Tapia P."/>
            <person name="Veloso J."/>
            <person name="Silva-Moreno E."/>
            <person name="Staats M."/>
            <person name="Valdes J.H."/>
            <person name="Van Kan J.A.L."/>
        </authorList>
    </citation>
    <scope>NUCLEOTIDE SEQUENCE [LARGE SCALE GENOMIC DNA]</scope>
    <source>
        <strain evidence="9 10">MUCL2120</strain>
    </source>
</reference>
<evidence type="ECO:0000259" key="8">
    <source>
        <dbReference type="SMART" id="SM01115"/>
    </source>
</evidence>
<feature type="compositionally biased region" description="Polar residues" evidence="7">
    <location>
        <begin position="1"/>
        <end position="19"/>
    </location>
</feature>
<dbReference type="PANTHER" id="PTHR36562:SF5">
    <property type="entry name" value="SERINE_ARGININE REPETITIVE MATRIX 2"/>
    <property type="match status" value="1"/>
</dbReference>
<keyword evidence="6" id="KW-0539">Nucleus</keyword>
<gene>
    <name evidence="9" type="ORF">BOTNAR_0492g00030</name>
</gene>
<keyword evidence="5" id="KW-0508">mRNA splicing</keyword>
<evidence type="ECO:0000313" key="10">
    <source>
        <dbReference type="Proteomes" id="UP000297452"/>
    </source>
</evidence>
<dbReference type="EMBL" id="PQXJ01000492">
    <property type="protein sequence ID" value="TGO48112.1"/>
    <property type="molecule type" value="Genomic_DNA"/>
</dbReference>
<evidence type="ECO:0000256" key="2">
    <source>
        <dbReference type="ARBA" id="ARBA00005954"/>
    </source>
</evidence>
<keyword evidence="4" id="KW-0747">Spliceosome</keyword>
<feature type="compositionally biased region" description="Basic and acidic residues" evidence="7">
    <location>
        <begin position="40"/>
        <end position="55"/>
    </location>
</feature>
<evidence type="ECO:0000256" key="5">
    <source>
        <dbReference type="ARBA" id="ARBA00023187"/>
    </source>
</evidence>
<comment type="caution">
    <text evidence="9">The sequence shown here is derived from an EMBL/GenBank/DDBJ whole genome shotgun (WGS) entry which is preliminary data.</text>
</comment>
<evidence type="ECO:0000256" key="4">
    <source>
        <dbReference type="ARBA" id="ARBA00022728"/>
    </source>
</evidence>
<dbReference type="STRING" id="278944.A0A4Z1HLF9"/>
<dbReference type="GO" id="GO:0005681">
    <property type="term" value="C:spliceosomal complex"/>
    <property type="evidence" value="ECO:0007669"/>
    <property type="project" value="UniProtKB-KW"/>
</dbReference>
<keyword evidence="3" id="KW-0507">mRNA processing</keyword>
<dbReference type="Gene3D" id="6.10.140.420">
    <property type="match status" value="1"/>
</dbReference>
<name>A0A4Z1HLF9_9HELO</name>
<feature type="compositionally biased region" description="Basic and acidic residues" evidence="7">
    <location>
        <begin position="123"/>
        <end position="159"/>
    </location>
</feature>
<evidence type="ECO:0000256" key="7">
    <source>
        <dbReference type="SAM" id="MobiDB-lite"/>
    </source>
</evidence>
<dbReference type="OrthoDB" id="10267305at2759"/>
<dbReference type="CDD" id="cd21372">
    <property type="entry name" value="cwf21_CWC21-like"/>
    <property type="match status" value="1"/>
</dbReference>
<comment type="similarity">
    <text evidence="2">Belongs to the CWC21 family.</text>
</comment>
<dbReference type="InterPro" id="IPR013170">
    <property type="entry name" value="mRNA_splic_Cwf21_dom"/>
</dbReference>
<evidence type="ECO:0000256" key="1">
    <source>
        <dbReference type="ARBA" id="ARBA00004123"/>
    </source>
</evidence>
<protein>
    <recommendedName>
        <fullName evidence="8">CWF21 domain-containing protein</fullName>
    </recommendedName>
</protein>
<evidence type="ECO:0000256" key="3">
    <source>
        <dbReference type="ARBA" id="ARBA00022664"/>
    </source>
</evidence>
<dbReference type="GO" id="GO:0006397">
    <property type="term" value="P:mRNA processing"/>
    <property type="evidence" value="ECO:0007669"/>
    <property type="project" value="UniProtKB-KW"/>
</dbReference>
<evidence type="ECO:0000256" key="6">
    <source>
        <dbReference type="ARBA" id="ARBA00023242"/>
    </source>
</evidence>
<accession>A0A4Z1HLF9</accession>
<comment type="subcellular location">
    <subcellularLocation>
        <location evidence="1">Nucleus</location>
    </subcellularLocation>
</comment>
<dbReference type="Proteomes" id="UP000297452">
    <property type="component" value="Unassembled WGS sequence"/>
</dbReference>
<dbReference type="InterPro" id="IPR051372">
    <property type="entry name" value="CWC21"/>
</dbReference>
<feature type="region of interest" description="Disordered" evidence="7">
    <location>
        <begin position="123"/>
        <end position="169"/>
    </location>
</feature>
<sequence length="169" mass="19490">MSSNVGLTTPRGSGTSGYVQRNLAHIKPRDQGKPYPTDIDSLRHRQRQPDKGILEHDRKREVEVKVFELRDKLEEEGVDEEEIEIQEEALRKKLLKEMERGNGPRRKGLKMHQVHELAEAKIKQENKFRSDLGISKDYKEGGHWQKQEERQKAAMEKNGEGSTAPPADR</sequence>
<dbReference type="Pfam" id="PF08312">
    <property type="entry name" value="cwf21"/>
    <property type="match status" value="1"/>
</dbReference>
<keyword evidence="10" id="KW-1185">Reference proteome</keyword>
<feature type="region of interest" description="Disordered" evidence="7">
    <location>
        <begin position="1"/>
        <end position="55"/>
    </location>
</feature>
<dbReference type="AlphaFoldDB" id="A0A4Z1HLF9"/>
<proteinExistence type="inferred from homology"/>
<organism evidence="9 10">
    <name type="scientific">Botryotinia narcissicola</name>
    <dbReference type="NCBI Taxonomy" id="278944"/>
    <lineage>
        <taxon>Eukaryota</taxon>
        <taxon>Fungi</taxon>
        <taxon>Dikarya</taxon>
        <taxon>Ascomycota</taxon>
        <taxon>Pezizomycotina</taxon>
        <taxon>Leotiomycetes</taxon>
        <taxon>Helotiales</taxon>
        <taxon>Sclerotiniaceae</taxon>
        <taxon>Botryotinia</taxon>
    </lineage>
</organism>
<dbReference type="GO" id="GO:0008380">
    <property type="term" value="P:RNA splicing"/>
    <property type="evidence" value="ECO:0007669"/>
    <property type="project" value="UniProtKB-KW"/>
</dbReference>
<dbReference type="PANTHER" id="PTHR36562">
    <property type="entry name" value="SERINE/ARGININE REPETITIVE MATRIX 2"/>
    <property type="match status" value="1"/>
</dbReference>